<dbReference type="AlphaFoldDB" id="A0A0W8FD55"/>
<comment type="caution">
    <text evidence="1">The sequence shown here is derived from an EMBL/GenBank/DDBJ whole genome shotgun (WGS) entry which is preliminary data.</text>
</comment>
<evidence type="ECO:0008006" key="2">
    <source>
        <dbReference type="Google" id="ProtNLM"/>
    </source>
</evidence>
<protein>
    <recommendedName>
        <fullName evidence="2">CopG family transcriptional regulator</fullName>
    </recommendedName>
</protein>
<proteinExistence type="predicted"/>
<evidence type="ECO:0000313" key="1">
    <source>
        <dbReference type="EMBL" id="KUG18822.1"/>
    </source>
</evidence>
<sequence length="84" mass="9836">MSDVIFKTKVDDFLAQRVKAIIKRGSFRDEESFLRVAIEEMVRIHELRELEEMMWKNSLKIAAKHPMSISDALLSARVEEDDEL</sequence>
<gene>
    <name evidence="1" type="ORF">ASZ90_011469</name>
</gene>
<dbReference type="EMBL" id="LNQE01001357">
    <property type="protein sequence ID" value="KUG18822.1"/>
    <property type="molecule type" value="Genomic_DNA"/>
</dbReference>
<reference evidence="1" key="1">
    <citation type="journal article" date="2015" name="Proc. Natl. Acad. Sci. U.S.A.">
        <title>Networks of energetic and metabolic interactions define dynamics in microbial communities.</title>
        <authorList>
            <person name="Embree M."/>
            <person name="Liu J.K."/>
            <person name="Al-Bassam M.M."/>
            <person name="Zengler K."/>
        </authorList>
    </citation>
    <scope>NUCLEOTIDE SEQUENCE</scope>
</reference>
<name>A0A0W8FD55_9ZZZZ</name>
<accession>A0A0W8FD55</accession>
<organism evidence="1">
    <name type="scientific">hydrocarbon metagenome</name>
    <dbReference type="NCBI Taxonomy" id="938273"/>
    <lineage>
        <taxon>unclassified sequences</taxon>
        <taxon>metagenomes</taxon>
        <taxon>ecological metagenomes</taxon>
    </lineage>
</organism>